<feature type="binding site" evidence="8">
    <location>
        <position position="60"/>
    </location>
    <ligand>
        <name>substrate</name>
    </ligand>
</feature>
<evidence type="ECO:0000256" key="5">
    <source>
        <dbReference type="ARBA" id="ARBA00022741"/>
    </source>
</evidence>
<comment type="caution">
    <text evidence="8">Lacks conserved residue(s) required for the propagation of feature annotation.</text>
</comment>
<dbReference type="OrthoDB" id="9804434at2"/>
<dbReference type="GO" id="GO:0004349">
    <property type="term" value="F:glutamate 5-kinase activity"/>
    <property type="evidence" value="ECO:0007669"/>
    <property type="project" value="UniProtKB-UniRule"/>
</dbReference>
<dbReference type="InterPro" id="IPR011529">
    <property type="entry name" value="Glu_5kinase"/>
</dbReference>
<dbReference type="Gene3D" id="3.40.1160.10">
    <property type="entry name" value="Acetylglutamate kinase-like"/>
    <property type="match status" value="2"/>
</dbReference>
<evidence type="ECO:0000313" key="11">
    <source>
        <dbReference type="Proteomes" id="UP000280296"/>
    </source>
</evidence>
<evidence type="ECO:0000256" key="8">
    <source>
        <dbReference type="HAMAP-Rule" id="MF_00456"/>
    </source>
</evidence>
<keyword evidence="5 8" id="KW-0547">Nucleotide-binding</keyword>
<name>A0A432MMM7_9BACT</name>
<dbReference type="PROSITE" id="PS50890">
    <property type="entry name" value="PUA"/>
    <property type="match status" value="1"/>
</dbReference>
<dbReference type="InterPro" id="IPR015947">
    <property type="entry name" value="PUA-like_sf"/>
</dbReference>
<dbReference type="InterPro" id="IPR002478">
    <property type="entry name" value="PUA"/>
</dbReference>
<keyword evidence="11" id="KW-1185">Reference proteome</keyword>
<dbReference type="InterPro" id="IPR019797">
    <property type="entry name" value="Glutamate_5-kinase_CS"/>
</dbReference>
<dbReference type="InterPro" id="IPR005715">
    <property type="entry name" value="Glu_5kinase/COase_Synthase"/>
</dbReference>
<dbReference type="EC" id="2.7.2.11" evidence="8"/>
<keyword evidence="4 8" id="KW-0808">Transferase</keyword>
<dbReference type="PRINTS" id="PR00474">
    <property type="entry name" value="GLU5KINASE"/>
</dbReference>
<dbReference type="SUPFAM" id="SSF53633">
    <property type="entry name" value="Carbamate kinase-like"/>
    <property type="match status" value="1"/>
</dbReference>
<dbReference type="GO" id="GO:0005524">
    <property type="term" value="F:ATP binding"/>
    <property type="evidence" value="ECO:0007669"/>
    <property type="project" value="UniProtKB-KW"/>
</dbReference>
<dbReference type="HAMAP" id="MF_00456">
    <property type="entry name" value="ProB"/>
    <property type="match status" value="1"/>
</dbReference>
<dbReference type="NCBIfam" id="TIGR01027">
    <property type="entry name" value="proB"/>
    <property type="match status" value="1"/>
</dbReference>
<dbReference type="Gene3D" id="2.30.130.10">
    <property type="entry name" value="PUA domain"/>
    <property type="match status" value="1"/>
</dbReference>
<evidence type="ECO:0000256" key="3">
    <source>
        <dbReference type="ARBA" id="ARBA00022650"/>
    </source>
</evidence>
<dbReference type="Pfam" id="PF01472">
    <property type="entry name" value="PUA"/>
    <property type="match status" value="1"/>
</dbReference>
<dbReference type="InterPro" id="IPR001057">
    <property type="entry name" value="Glu/AcGlu_kinase"/>
</dbReference>
<keyword evidence="6 8" id="KW-0418">Kinase</keyword>
<evidence type="ECO:0000256" key="7">
    <source>
        <dbReference type="ARBA" id="ARBA00022840"/>
    </source>
</evidence>
<dbReference type="Proteomes" id="UP000280296">
    <property type="component" value="Unassembled WGS sequence"/>
</dbReference>
<comment type="pathway">
    <text evidence="8">Amino-acid biosynthesis; L-proline biosynthesis; L-glutamate 5-semialdehyde from L-glutamate: step 1/2.</text>
</comment>
<feature type="binding site" evidence="8">
    <location>
        <position position="147"/>
    </location>
    <ligand>
        <name>substrate</name>
    </ligand>
</feature>
<dbReference type="UniPathway" id="UPA00098">
    <property type="reaction ID" value="UER00359"/>
</dbReference>
<dbReference type="InterPro" id="IPR001048">
    <property type="entry name" value="Asp/Glu/Uridylate_kinase"/>
</dbReference>
<dbReference type="SUPFAM" id="SSF88697">
    <property type="entry name" value="PUA domain-like"/>
    <property type="match status" value="1"/>
</dbReference>
<keyword evidence="3 8" id="KW-0641">Proline biosynthesis</keyword>
<dbReference type="FunFam" id="3.40.1160.10:FF:000018">
    <property type="entry name" value="Glutamate 5-kinase"/>
    <property type="match status" value="1"/>
</dbReference>
<comment type="function">
    <text evidence="8">Catalyzes the transfer of a phosphate group to glutamate to form L-glutamate 5-phosphate.</text>
</comment>
<keyword evidence="2 8" id="KW-0028">Amino-acid biosynthesis</keyword>
<feature type="binding site" evidence="8">
    <location>
        <position position="20"/>
    </location>
    <ligand>
        <name>ATP</name>
        <dbReference type="ChEBI" id="CHEBI:30616"/>
    </ligand>
</feature>
<dbReference type="AlphaFoldDB" id="A0A432MMM7"/>
<dbReference type="InterPro" id="IPR041739">
    <property type="entry name" value="G5K_ProB"/>
</dbReference>
<comment type="catalytic activity">
    <reaction evidence="8">
        <text>L-glutamate + ATP = L-glutamyl 5-phosphate + ADP</text>
        <dbReference type="Rhea" id="RHEA:14877"/>
        <dbReference type="ChEBI" id="CHEBI:29985"/>
        <dbReference type="ChEBI" id="CHEBI:30616"/>
        <dbReference type="ChEBI" id="CHEBI:58274"/>
        <dbReference type="ChEBI" id="CHEBI:456216"/>
        <dbReference type="EC" id="2.7.2.11"/>
    </reaction>
</comment>
<reference evidence="10 11" key="1">
    <citation type="submission" date="2018-12" db="EMBL/GenBank/DDBJ databases">
        <authorList>
            <person name="Toschakov S.V."/>
        </authorList>
    </citation>
    <scope>NUCLEOTIDE SEQUENCE [LARGE SCALE GENOMIC DNA]</scope>
    <source>
        <strain evidence="10 11">GM2012</strain>
    </source>
</reference>
<evidence type="ECO:0000256" key="2">
    <source>
        <dbReference type="ARBA" id="ARBA00022605"/>
    </source>
</evidence>
<dbReference type="PANTHER" id="PTHR43654:SF1">
    <property type="entry name" value="ISOPENTENYL PHOSPHATE KINASE"/>
    <property type="match status" value="1"/>
</dbReference>
<comment type="subcellular location">
    <subcellularLocation>
        <location evidence="8">Cytoplasm</location>
    </subcellularLocation>
</comment>
<dbReference type="RefSeq" id="WP_126724693.1">
    <property type="nucleotide sequence ID" value="NZ_RYZH01000011.1"/>
</dbReference>
<evidence type="ECO:0000313" key="10">
    <source>
        <dbReference type="EMBL" id="RUL88366.1"/>
    </source>
</evidence>
<feature type="binding site" evidence="8">
    <location>
        <position position="159"/>
    </location>
    <ligand>
        <name>substrate</name>
    </ligand>
</feature>
<evidence type="ECO:0000259" key="9">
    <source>
        <dbReference type="SMART" id="SM00359"/>
    </source>
</evidence>
<dbReference type="EMBL" id="RYZH01000011">
    <property type="protein sequence ID" value="RUL88366.1"/>
    <property type="molecule type" value="Genomic_DNA"/>
</dbReference>
<keyword evidence="1 8" id="KW-0963">Cytoplasm</keyword>
<feature type="domain" description="PUA" evidence="9">
    <location>
        <begin position="288"/>
        <end position="362"/>
    </location>
</feature>
<dbReference type="InterPro" id="IPR036974">
    <property type="entry name" value="PUA_sf"/>
</dbReference>
<dbReference type="SMART" id="SM00359">
    <property type="entry name" value="PUA"/>
    <property type="match status" value="1"/>
</dbReference>
<dbReference type="CDD" id="cd04242">
    <property type="entry name" value="AAK_G5K_ProB"/>
    <property type="match status" value="1"/>
</dbReference>
<accession>A0A432MMM7</accession>
<dbReference type="PIRSF" id="PIRSF000729">
    <property type="entry name" value="GK"/>
    <property type="match status" value="1"/>
</dbReference>
<keyword evidence="7 8" id="KW-0067">ATP-binding</keyword>
<evidence type="ECO:0000256" key="4">
    <source>
        <dbReference type="ARBA" id="ARBA00022679"/>
    </source>
</evidence>
<evidence type="ECO:0000256" key="1">
    <source>
        <dbReference type="ARBA" id="ARBA00022490"/>
    </source>
</evidence>
<reference evidence="10 11" key="2">
    <citation type="submission" date="2019-01" db="EMBL/GenBank/DDBJ databases">
        <title>Tautonia sociabilis, a novel thermotolerant planctomycete of Isosphaeraceae family, isolated from a 4000 m deep subterranean habitat.</title>
        <authorList>
            <person name="Kovaleva O.L."/>
            <person name="Elcheninov A.G."/>
            <person name="Van Heerden E."/>
            <person name="Toshchakov S.V."/>
            <person name="Novikov A."/>
            <person name="Bonch-Osmolovskaya E.A."/>
            <person name="Kublanov I.V."/>
        </authorList>
    </citation>
    <scope>NUCLEOTIDE SEQUENCE [LARGE SCALE GENOMIC DNA]</scope>
    <source>
        <strain evidence="10 11">GM2012</strain>
    </source>
</reference>
<dbReference type="PROSITE" id="PS00902">
    <property type="entry name" value="GLUTAMATE_5_KINASE"/>
    <property type="match status" value="1"/>
</dbReference>
<comment type="caution">
    <text evidence="10">The sequence shown here is derived from an EMBL/GenBank/DDBJ whole genome shotgun (WGS) entry which is preliminary data.</text>
</comment>
<comment type="similarity">
    <text evidence="8">Belongs to the glutamate 5-kinase family.</text>
</comment>
<organism evidence="10 11">
    <name type="scientific">Tautonia sociabilis</name>
    <dbReference type="NCBI Taxonomy" id="2080755"/>
    <lineage>
        <taxon>Bacteria</taxon>
        <taxon>Pseudomonadati</taxon>
        <taxon>Planctomycetota</taxon>
        <taxon>Planctomycetia</taxon>
        <taxon>Isosphaerales</taxon>
        <taxon>Isosphaeraceae</taxon>
        <taxon>Tautonia</taxon>
    </lineage>
</organism>
<feature type="binding site" evidence="8">
    <location>
        <begin position="222"/>
        <end position="228"/>
    </location>
    <ligand>
        <name>ATP</name>
        <dbReference type="ChEBI" id="CHEBI:30616"/>
    </ligand>
</feature>
<dbReference type="GO" id="GO:0055129">
    <property type="term" value="P:L-proline biosynthetic process"/>
    <property type="evidence" value="ECO:0007669"/>
    <property type="project" value="UniProtKB-UniRule"/>
</dbReference>
<dbReference type="PANTHER" id="PTHR43654">
    <property type="entry name" value="GLUTAMATE 5-KINASE"/>
    <property type="match status" value="1"/>
</dbReference>
<protein>
    <recommendedName>
        <fullName evidence="8">Glutamate 5-kinase</fullName>
        <ecNumber evidence="8">2.7.2.11</ecNumber>
    </recommendedName>
    <alternativeName>
        <fullName evidence="8">Gamma-glutamyl kinase</fullName>
        <shortName evidence="8">GK</shortName>
    </alternativeName>
</protein>
<dbReference type="InterPro" id="IPR036393">
    <property type="entry name" value="AceGlu_kinase-like_sf"/>
</dbReference>
<dbReference type="GO" id="GO:0003723">
    <property type="term" value="F:RNA binding"/>
    <property type="evidence" value="ECO:0007669"/>
    <property type="project" value="InterPro"/>
</dbReference>
<evidence type="ECO:0000256" key="6">
    <source>
        <dbReference type="ARBA" id="ARBA00022777"/>
    </source>
</evidence>
<dbReference type="GO" id="GO:0005829">
    <property type="term" value="C:cytosol"/>
    <property type="evidence" value="ECO:0007669"/>
    <property type="project" value="TreeGrafter"/>
</dbReference>
<sequence length="380" mass="40657">MDRDLVREDIAHSSSTWVIKIGTSVLAAPDGTLDEGRIARLSDQISDVLETGRRVALVSSGAVGAGIGRLGLSKRPTDLRRLQAAAAAGQAFLIRAYDDAFLRRGRHAAQILLTRADFDDRTRYLNVRNTLLTLFEYGAVPIINENDTVSVDEIRFGDNDFLAAQVTNLLGAPLLLILSVVDGLLPGDPADNGAPQEPIRVINDVDDAIVRFVGSGRSALGSGGMKSKLEAARLVSRAGGSVIISSGRKEDTIRHVLEGKPVGTLIPAQGATQQARRRWIGLTARPRGFLVVDDGARIALESGRGSLLAIGVVEVEGEFAKGEVVGIRDRSGAEFARGLSNYSWDEARRIRGLRTDQIAATLGTAPYDEVIHRDNLAVLG</sequence>
<proteinExistence type="inferred from homology"/>
<gene>
    <name evidence="8 10" type="primary">proB</name>
    <name evidence="10" type="ORF">TsocGM_07525</name>
</gene>
<dbReference type="CDD" id="cd21157">
    <property type="entry name" value="PUA_G5K"/>
    <property type="match status" value="1"/>
</dbReference>
<dbReference type="Pfam" id="PF00696">
    <property type="entry name" value="AA_kinase"/>
    <property type="match status" value="1"/>
</dbReference>